<dbReference type="RefSeq" id="WP_085519228.1">
    <property type="nucleotide sequence ID" value="NZ_FXAW01000021.1"/>
</dbReference>
<evidence type="ECO:0000256" key="1">
    <source>
        <dbReference type="SAM" id="MobiDB-lite"/>
    </source>
</evidence>
<name>A0A1X7LKC6_9BACT</name>
<accession>A0A1X7LKC6</accession>
<evidence type="ECO:0000313" key="3">
    <source>
        <dbReference type="Proteomes" id="UP000193804"/>
    </source>
</evidence>
<protein>
    <submittedName>
        <fullName evidence="2">Uncharacterized protein</fullName>
    </submittedName>
</protein>
<organism evidence="2 3">
    <name type="scientific">Marivirga sericea</name>
    <dbReference type="NCBI Taxonomy" id="1028"/>
    <lineage>
        <taxon>Bacteria</taxon>
        <taxon>Pseudomonadati</taxon>
        <taxon>Bacteroidota</taxon>
        <taxon>Cytophagia</taxon>
        <taxon>Cytophagales</taxon>
        <taxon>Marivirgaceae</taxon>
        <taxon>Marivirga</taxon>
    </lineage>
</organism>
<feature type="region of interest" description="Disordered" evidence="1">
    <location>
        <begin position="20"/>
        <end position="49"/>
    </location>
</feature>
<evidence type="ECO:0000313" key="2">
    <source>
        <dbReference type="EMBL" id="SMG54235.1"/>
    </source>
</evidence>
<gene>
    <name evidence="2" type="ORF">SAMN05661096_04130</name>
</gene>
<proteinExistence type="predicted"/>
<sequence>MNKIIQTLLVLTLFACSSDKQTNHGESEKTTPLQSENEEAKKVVQAETTTEDLNPQVAVDFINSYVDNPEKMGDRIEIREWTRNSELVTDYFKTELDKMITEAYEREPE</sequence>
<dbReference type="Proteomes" id="UP000193804">
    <property type="component" value="Unassembled WGS sequence"/>
</dbReference>
<dbReference type="EMBL" id="FXAW01000021">
    <property type="protein sequence ID" value="SMG54235.1"/>
    <property type="molecule type" value="Genomic_DNA"/>
</dbReference>
<keyword evidence="3" id="KW-1185">Reference proteome</keyword>
<reference evidence="3" key="1">
    <citation type="submission" date="2017-04" db="EMBL/GenBank/DDBJ databases">
        <authorList>
            <person name="Varghese N."/>
            <person name="Submissions S."/>
        </authorList>
    </citation>
    <scope>NUCLEOTIDE SEQUENCE [LARGE SCALE GENOMIC DNA]</scope>
    <source>
        <strain evidence="3">DSM 4125</strain>
    </source>
</reference>
<dbReference type="AlphaFoldDB" id="A0A1X7LKC6"/>
<dbReference type="PROSITE" id="PS51257">
    <property type="entry name" value="PROKAR_LIPOPROTEIN"/>
    <property type="match status" value="1"/>
</dbReference>